<feature type="domain" description="ABC transmembrane type-1" evidence="8">
    <location>
        <begin position="128"/>
        <end position="321"/>
    </location>
</feature>
<dbReference type="OrthoDB" id="9783218at2"/>
<feature type="transmembrane region" description="Helical" evidence="7">
    <location>
        <begin position="133"/>
        <end position="153"/>
    </location>
</feature>
<evidence type="ECO:0000313" key="10">
    <source>
        <dbReference type="Proteomes" id="UP000184418"/>
    </source>
</evidence>
<feature type="transmembrane region" description="Helical" evidence="7">
    <location>
        <begin position="258"/>
        <end position="279"/>
    </location>
</feature>
<dbReference type="PROSITE" id="PS50928">
    <property type="entry name" value="ABC_TM1"/>
    <property type="match status" value="1"/>
</dbReference>
<dbReference type="InterPro" id="IPR000515">
    <property type="entry name" value="MetI-like"/>
</dbReference>
<proteinExistence type="inferred from homology"/>
<dbReference type="Gene3D" id="1.10.3720.10">
    <property type="entry name" value="MetI-like"/>
    <property type="match status" value="1"/>
</dbReference>
<keyword evidence="2 7" id="KW-0813">Transport</keyword>
<feature type="transmembrane region" description="Helical" evidence="7">
    <location>
        <begin position="77"/>
        <end position="102"/>
    </location>
</feature>
<dbReference type="GO" id="GO:0005886">
    <property type="term" value="C:plasma membrane"/>
    <property type="evidence" value="ECO:0007669"/>
    <property type="project" value="UniProtKB-SubCell"/>
</dbReference>
<dbReference type="PANTHER" id="PTHR43386">
    <property type="entry name" value="OLIGOPEPTIDE TRANSPORT SYSTEM PERMEASE PROTEIN APPC"/>
    <property type="match status" value="1"/>
</dbReference>
<dbReference type="RefSeq" id="WP_073106733.1">
    <property type="nucleotide sequence ID" value="NZ_FQYN01000002.1"/>
</dbReference>
<keyword evidence="3" id="KW-1003">Cell membrane</keyword>
<dbReference type="Proteomes" id="UP000184418">
    <property type="component" value="Unassembled WGS sequence"/>
</dbReference>
<evidence type="ECO:0000256" key="2">
    <source>
        <dbReference type="ARBA" id="ARBA00022448"/>
    </source>
</evidence>
<organism evidence="9 10">
    <name type="scientific">Hymenobacter daecheongensis DSM 21074</name>
    <dbReference type="NCBI Taxonomy" id="1121955"/>
    <lineage>
        <taxon>Bacteria</taxon>
        <taxon>Pseudomonadati</taxon>
        <taxon>Bacteroidota</taxon>
        <taxon>Cytophagia</taxon>
        <taxon>Cytophagales</taxon>
        <taxon>Hymenobacteraceae</taxon>
        <taxon>Hymenobacter</taxon>
    </lineage>
</organism>
<protein>
    <submittedName>
        <fullName evidence="9">Peptide/nickel transport system permease protein</fullName>
    </submittedName>
</protein>
<keyword evidence="5 7" id="KW-1133">Transmembrane helix</keyword>
<comment type="similarity">
    <text evidence="7">Belongs to the binding-protein-dependent transport system permease family.</text>
</comment>
<evidence type="ECO:0000256" key="7">
    <source>
        <dbReference type="RuleBase" id="RU363032"/>
    </source>
</evidence>
<dbReference type="PANTHER" id="PTHR43386:SF1">
    <property type="entry name" value="D,D-DIPEPTIDE TRANSPORT SYSTEM PERMEASE PROTEIN DDPC-RELATED"/>
    <property type="match status" value="1"/>
</dbReference>
<feature type="transmembrane region" description="Helical" evidence="7">
    <location>
        <begin position="109"/>
        <end position="127"/>
    </location>
</feature>
<dbReference type="GO" id="GO:0055085">
    <property type="term" value="P:transmembrane transport"/>
    <property type="evidence" value="ECO:0007669"/>
    <property type="project" value="InterPro"/>
</dbReference>
<evidence type="ECO:0000256" key="3">
    <source>
        <dbReference type="ARBA" id="ARBA00022475"/>
    </source>
</evidence>
<evidence type="ECO:0000256" key="4">
    <source>
        <dbReference type="ARBA" id="ARBA00022692"/>
    </source>
</evidence>
<keyword evidence="4 7" id="KW-0812">Transmembrane</keyword>
<reference evidence="9 10" key="1">
    <citation type="submission" date="2016-11" db="EMBL/GenBank/DDBJ databases">
        <authorList>
            <person name="Jaros S."/>
            <person name="Januszkiewicz K."/>
            <person name="Wedrychowicz H."/>
        </authorList>
    </citation>
    <scope>NUCLEOTIDE SEQUENCE [LARGE SCALE GENOMIC DNA]</scope>
    <source>
        <strain evidence="9 10">DSM 21074</strain>
    </source>
</reference>
<evidence type="ECO:0000313" key="9">
    <source>
        <dbReference type="EMBL" id="SHI65419.1"/>
    </source>
</evidence>
<dbReference type="InterPro" id="IPR050366">
    <property type="entry name" value="BP-dependent_transpt_permease"/>
</dbReference>
<evidence type="ECO:0000256" key="1">
    <source>
        <dbReference type="ARBA" id="ARBA00004651"/>
    </source>
</evidence>
<dbReference type="InterPro" id="IPR035906">
    <property type="entry name" value="MetI-like_sf"/>
</dbReference>
<dbReference type="STRING" id="1121955.SAMN02745146_1298"/>
<dbReference type="SUPFAM" id="SSF161098">
    <property type="entry name" value="MetI-like"/>
    <property type="match status" value="1"/>
</dbReference>
<keyword evidence="6 7" id="KW-0472">Membrane</keyword>
<dbReference type="CDD" id="cd06261">
    <property type="entry name" value="TM_PBP2"/>
    <property type="match status" value="1"/>
</dbReference>
<dbReference type="Pfam" id="PF00528">
    <property type="entry name" value="BPD_transp_1"/>
    <property type="match status" value="1"/>
</dbReference>
<dbReference type="AlphaFoldDB" id="A0A1M6CWT2"/>
<feature type="transmembrane region" description="Helical" evidence="7">
    <location>
        <begin position="165"/>
        <end position="190"/>
    </location>
</feature>
<evidence type="ECO:0000256" key="6">
    <source>
        <dbReference type="ARBA" id="ARBA00023136"/>
    </source>
</evidence>
<gene>
    <name evidence="9" type="ORF">SAMN02745146_1298</name>
</gene>
<feature type="transmembrane region" description="Helical" evidence="7">
    <location>
        <begin position="299"/>
        <end position="317"/>
    </location>
</feature>
<evidence type="ECO:0000259" key="8">
    <source>
        <dbReference type="PROSITE" id="PS50928"/>
    </source>
</evidence>
<name>A0A1M6CWT2_9BACT</name>
<keyword evidence="10" id="KW-1185">Reference proteome</keyword>
<dbReference type="EMBL" id="FQYN01000002">
    <property type="protein sequence ID" value="SHI65419.1"/>
    <property type="molecule type" value="Genomic_DNA"/>
</dbReference>
<sequence length="327" mass="34227">MSRPFRSRPRRWWLALGWLLALLFAALLAPVLPLPYAPDTTDLTAIAEAPLTGSHWLGTDPLGRDLLAGLLFGARTALLVSLPAAALATLLGGLIGGIAGFWGNTGLRLPLSYAAAAAGTGLFLLGFHGSPTIVWAGASAVAAGLAGGVALLGRRGYRRTVAVPFDALALALMALLASIPLLVLVLALAALYPPSWPGLLAVLVLTYWPGPARLVRAEILRIRALPYIESGWALGLPAVRILWRHALPNCWHTLSATFPLSVATLIGLETTLSFLGVGLPPETASWGRLLAAARLAPTAWWLVLGPAAAIIGTTVALRQLAVREPAH</sequence>
<accession>A0A1M6CWT2</accession>
<evidence type="ECO:0000256" key="5">
    <source>
        <dbReference type="ARBA" id="ARBA00022989"/>
    </source>
</evidence>
<comment type="subcellular location">
    <subcellularLocation>
        <location evidence="1 7">Cell membrane</location>
        <topology evidence="1 7">Multi-pass membrane protein</topology>
    </subcellularLocation>
</comment>